<feature type="domain" description="PPIase cyclophilin-type" evidence="8">
    <location>
        <begin position="219"/>
        <end position="375"/>
    </location>
</feature>
<dbReference type="STRING" id="684364.F4NTN7"/>
<name>F4NTN7_BATDJ</name>
<evidence type="ECO:0000256" key="1">
    <source>
        <dbReference type="ARBA" id="ARBA00000971"/>
    </source>
</evidence>
<evidence type="ECO:0000256" key="6">
    <source>
        <dbReference type="PROSITE-ProRule" id="PRU00176"/>
    </source>
</evidence>
<dbReference type="GeneID" id="18237676"/>
<dbReference type="Pfam" id="PF00160">
    <property type="entry name" value="Pro_isomerase"/>
    <property type="match status" value="1"/>
</dbReference>
<dbReference type="Gene3D" id="2.40.100.10">
    <property type="entry name" value="Cyclophilin-like"/>
    <property type="match status" value="1"/>
</dbReference>
<dbReference type="OrthoDB" id="407442at2759"/>
<evidence type="ECO:0000256" key="2">
    <source>
        <dbReference type="ARBA" id="ARBA00013194"/>
    </source>
</evidence>
<keyword evidence="4" id="KW-0413">Isomerase</keyword>
<dbReference type="InterPro" id="IPR029000">
    <property type="entry name" value="Cyclophilin-like_dom_sf"/>
</dbReference>
<feature type="region of interest" description="Disordered" evidence="7">
    <location>
        <begin position="163"/>
        <end position="183"/>
    </location>
</feature>
<dbReference type="PANTHER" id="PTHR11071:SF561">
    <property type="entry name" value="PEPTIDYL-PROLYL CIS-TRANS ISOMERASE D-RELATED"/>
    <property type="match status" value="1"/>
</dbReference>
<evidence type="ECO:0000313" key="10">
    <source>
        <dbReference type="EMBL" id="EGF83928.1"/>
    </source>
</evidence>
<dbReference type="SUPFAM" id="SSF50891">
    <property type="entry name" value="Cyclophilin-like"/>
    <property type="match status" value="1"/>
</dbReference>
<dbReference type="Gene3D" id="3.30.70.330">
    <property type="match status" value="1"/>
</dbReference>
<proteinExistence type="predicted"/>
<evidence type="ECO:0000259" key="9">
    <source>
        <dbReference type="PROSITE" id="PS50102"/>
    </source>
</evidence>
<dbReference type="GO" id="GO:0003755">
    <property type="term" value="F:peptidyl-prolyl cis-trans isomerase activity"/>
    <property type="evidence" value="ECO:0000318"/>
    <property type="project" value="GO_Central"/>
</dbReference>
<feature type="domain" description="RRM" evidence="9">
    <location>
        <begin position="10"/>
        <end position="135"/>
    </location>
</feature>
<sequence>MPEPKEDKRTTVFVSSLGHNVTPAILEAAFVPFGEIVHVHIPTSTEGNSHSTNNHQSKNCKIEFQPCCVIYLIRLGCFGSNCMNGSNLHFYSSLANNKGFGFVQYELAEDAREAMDNMHLAELCGRVIKVNMARPIKFSSVHTRAIWEDEEWIEENRSALVTAESVDESTQPVKEEREKTPEPTTFAEAALHKAKKQKQLESATSTITSQPTTISDRVFMDISIGGKPAGRIVIQLALETTPLTCKNFHALCTSRLGYGYRNTPFHRIIPGFMCQGGDITKGNGTGGKSIYGPTFKDENFILKHTKAGVLSMANAGKDTNSSQFFLTTGKAEWLDGKHVVFGHVIEGLELVMKMDKIGTESGKPKQKVMIADCGQL</sequence>
<gene>
    <name evidence="10" type="ORF">BATDEDRAFT_21514</name>
</gene>
<dbReference type="SMART" id="SM00360">
    <property type="entry name" value="RRM"/>
    <property type="match status" value="1"/>
</dbReference>
<protein>
    <recommendedName>
        <fullName evidence="2">peptidylprolyl isomerase</fullName>
        <ecNumber evidence="2">5.2.1.8</ecNumber>
    </recommendedName>
    <alternativeName>
        <fullName evidence="5">Cyclophilin E</fullName>
    </alternativeName>
</protein>
<evidence type="ECO:0000256" key="5">
    <source>
        <dbReference type="ARBA" id="ARBA00049785"/>
    </source>
</evidence>
<dbReference type="PROSITE" id="PS50102">
    <property type="entry name" value="RRM"/>
    <property type="match status" value="1"/>
</dbReference>
<dbReference type="HOGENOM" id="CLU_012062_27_0_1"/>
<dbReference type="AlphaFoldDB" id="F4NTN7"/>
<keyword evidence="11" id="KW-1185">Reference proteome</keyword>
<dbReference type="PANTHER" id="PTHR11071">
    <property type="entry name" value="PEPTIDYL-PROLYL CIS-TRANS ISOMERASE"/>
    <property type="match status" value="1"/>
</dbReference>
<accession>F4NTN7</accession>
<dbReference type="InParanoid" id="F4NTN7"/>
<keyword evidence="3" id="KW-0697">Rotamase</keyword>
<reference evidence="10 11" key="1">
    <citation type="submission" date="2009-12" db="EMBL/GenBank/DDBJ databases">
        <title>The draft genome of Batrachochytrium dendrobatidis.</title>
        <authorList>
            <consortium name="US DOE Joint Genome Institute (JGI-PGF)"/>
            <person name="Kuo A."/>
            <person name="Salamov A."/>
            <person name="Schmutz J."/>
            <person name="Lucas S."/>
            <person name="Pitluck S."/>
            <person name="Rosenblum E."/>
            <person name="Stajich J."/>
            <person name="Eisen M."/>
            <person name="Grigoriev I.V."/>
        </authorList>
    </citation>
    <scope>NUCLEOTIDE SEQUENCE [LARGE SCALE GENOMIC DNA]</scope>
    <source>
        <strain evidence="11">JAM81 / FGSC 10211</strain>
    </source>
</reference>
<dbReference type="EMBL" id="GL882879">
    <property type="protein sequence ID" value="EGF83928.1"/>
    <property type="molecule type" value="Genomic_DNA"/>
</dbReference>
<dbReference type="PROSITE" id="PS50072">
    <property type="entry name" value="CSA_PPIASE_2"/>
    <property type="match status" value="1"/>
</dbReference>
<dbReference type="Pfam" id="PF00076">
    <property type="entry name" value="RRM_1"/>
    <property type="match status" value="1"/>
</dbReference>
<dbReference type="GO" id="GO:0003723">
    <property type="term" value="F:RNA binding"/>
    <property type="evidence" value="ECO:0007669"/>
    <property type="project" value="UniProtKB-UniRule"/>
</dbReference>
<dbReference type="InterPro" id="IPR012677">
    <property type="entry name" value="Nucleotide-bd_a/b_plait_sf"/>
</dbReference>
<evidence type="ECO:0000259" key="8">
    <source>
        <dbReference type="PROSITE" id="PS50072"/>
    </source>
</evidence>
<evidence type="ECO:0000313" key="11">
    <source>
        <dbReference type="Proteomes" id="UP000007241"/>
    </source>
</evidence>
<dbReference type="GO" id="GO:0016018">
    <property type="term" value="F:cyclosporin A binding"/>
    <property type="evidence" value="ECO:0000318"/>
    <property type="project" value="GO_Central"/>
</dbReference>
<evidence type="ECO:0000256" key="4">
    <source>
        <dbReference type="ARBA" id="ARBA00023235"/>
    </source>
</evidence>
<dbReference type="EC" id="5.2.1.8" evidence="2"/>
<dbReference type="Proteomes" id="UP000007241">
    <property type="component" value="Unassembled WGS sequence"/>
</dbReference>
<evidence type="ECO:0000256" key="3">
    <source>
        <dbReference type="ARBA" id="ARBA00023110"/>
    </source>
</evidence>
<keyword evidence="6" id="KW-0694">RNA-binding</keyword>
<dbReference type="InterPro" id="IPR020892">
    <property type="entry name" value="Cyclophilin-type_PPIase_CS"/>
</dbReference>
<dbReference type="InterPro" id="IPR000504">
    <property type="entry name" value="RRM_dom"/>
</dbReference>
<evidence type="ECO:0000256" key="7">
    <source>
        <dbReference type="SAM" id="MobiDB-lite"/>
    </source>
</evidence>
<organism evidence="10 11">
    <name type="scientific">Batrachochytrium dendrobatidis (strain JAM81 / FGSC 10211)</name>
    <name type="common">Frog chytrid fungus</name>
    <dbReference type="NCBI Taxonomy" id="684364"/>
    <lineage>
        <taxon>Eukaryota</taxon>
        <taxon>Fungi</taxon>
        <taxon>Fungi incertae sedis</taxon>
        <taxon>Chytridiomycota</taxon>
        <taxon>Chytridiomycota incertae sedis</taxon>
        <taxon>Chytridiomycetes</taxon>
        <taxon>Rhizophydiales</taxon>
        <taxon>Rhizophydiales incertae sedis</taxon>
        <taxon>Batrachochytrium</taxon>
    </lineage>
</organism>
<dbReference type="PROSITE" id="PS00170">
    <property type="entry name" value="CSA_PPIASE_1"/>
    <property type="match status" value="1"/>
</dbReference>
<dbReference type="InterPro" id="IPR035979">
    <property type="entry name" value="RBD_domain_sf"/>
</dbReference>
<dbReference type="RefSeq" id="XP_006675308.1">
    <property type="nucleotide sequence ID" value="XM_006675245.1"/>
</dbReference>
<dbReference type="GO" id="GO:0005737">
    <property type="term" value="C:cytoplasm"/>
    <property type="evidence" value="ECO:0000318"/>
    <property type="project" value="GO_Central"/>
</dbReference>
<comment type="catalytic activity">
    <reaction evidence="1">
        <text>[protein]-peptidylproline (omega=180) = [protein]-peptidylproline (omega=0)</text>
        <dbReference type="Rhea" id="RHEA:16237"/>
        <dbReference type="Rhea" id="RHEA-COMP:10747"/>
        <dbReference type="Rhea" id="RHEA-COMP:10748"/>
        <dbReference type="ChEBI" id="CHEBI:83833"/>
        <dbReference type="ChEBI" id="CHEBI:83834"/>
        <dbReference type="EC" id="5.2.1.8"/>
    </reaction>
</comment>
<dbReference type="PRINTS" id="PR00153">
    <property type="entry name" value="CSAPPISMRASE"/>
</dbReference>
<dbReference type="FunFam" id="2.40.100.10:FF:000023">
    <property type="entry name" value="Peptidyl-prolyl cis-trans isomerase"/>
    <property type="match status" value="1"/>
</dbReference>
<dbReference type="InterPro" id="IPR002130">
    <property type="entry name" value="Cyclophilin-type_PPIase_dom"/>
</dbReference>
<dbReference type="OMA" id="KIVIYAC"/>
<dbReference type="SUPFAM" id="SSF54928">
    <property type="entry name" value="RNA-binding domain, RBD"/>
    <property type="match status" value="1"/>
</dbReference>
<dbReference type="GO" id="GO:0006457">
    <property type="term" value="P:protein folding"/>
    <property type="evidence" value="ECO:0000318"/>
    <property type="project" value="GO_Central"/>
</dbReference>